<feature type="transmembrane region" description="Helical" evidence="6">
    <location>
        <begin position="199"/>
        <end position="219"/>
    </location>
</feature>
<sequence>MTAPTPNARPSQGPQPTKDSNSPPVIPEPTPPGTSQGPPQGPPRRLVILLAVACGLTVANLYYAQPLLSSLRDVFHVDDATAGSLVTVTQIGYALGLLLLVPLGDRVENRRLATLLLGITSAALVAAGLAPGFGVLLASALLFSTTLVVVQILVPFAADLAPDHSRGRVVGQVMSGLLAGILLSRTLGSLLADATDWRVVYLLSAGLMALLALTLRTALPQRRPTTGIRYGELLRSTARLARQHEPLRRRALYQATMFGAFSAFWTTVSYVLTSAPFHYGQIAVGLFALVGAGGVAVAPLAGRWADRGLVRPMTAAALVAAAAAFALAGFGRHSVIALGAAAVLLDMAVQTTLILGQQVVFQLDPASRARLNSVYMATFFFGGAAGSELASLAYHARGWSAVSVLGAALPLAGLAYWTTERRSGVGI</sequence>
<dbReference type="PANTHER" id="PTHR42910:SF1">
    <property type="entry name" value="MAJOR FACILITATOR SUPERFAMILY (MFS) PROFILE DOMAIN-CONTAINING PROTEIN"/>
    <property type="match status" value="1"/>
</dbReference>
<feature type="domain" description="Major facilitator superfamily (MFS) profile" evidence="7">
    <location>
        <begin position="46"/>
        <end position="424"/>
    </location>
</feature>
<evidence type="ECO:0000313" key="9">
    <source>
        <dbReference type="Proteomes" id="UP001592531"/>
    </source>
</evidence>
<protein>
    <submittedName>
        <fullName evidence="8">MFS transporter</fullName>
    </submittedName>
</protein>
<feature type="transmembrane region" description="Helical" evidence="6">
    <location>
        <begin position="336"/>
        <end position="361"/>
    </location>
</feature>
<dbReference type="CDD" id="cd17324">
    <property type="entry name" value="MFS_NepI_like"/>
    <property type="match status" value="1"/>
</dbReference>
<dbReference type="Pfam" id="PF07690">
    <property type="entry name" value="MFS_1"/>
    <property type="match status" value="1"/>
</dbReference>
<dbReference type="InterPro" id="IPR036259">
    <property type="entry name" value="MFS_trans_sf"/>
</dbReference>
<comment type="caution">
    <text evidence="8">The sequence shown here is derived from an EMBL/GenBank/DDBJ whole genome shotgun (WGS) entry which is preliminary data.</text>
</comment>
<evidence type="ECO:0000256" key="4">
    <source>
        <dbReference type="ARBA" id="ARBA00023136"/>
    </source>
</evidence>
<evidence type="ECO:0000313" key="8">
    <source>
        <dbReference type="EMBL" id="MFC1420176.1"/>
    </source>
</evidence>
<evidence type="ECO:0000256" key="5">
    <source>
        <dbReference type="SAM" id="MobiDB-lite"/>
    </source>
</evidence>
<feature type="transmembrane region" description="Helical" evidence="6">
    <location>
        <begin position="112"/>
        <end position="130"/>
    </location>
</feature>
<gene>
    <name evidence="8" type="ORF">ACEZDE_26560</name>
</gene>
<keyword evidence="4 6" id="KW-0472">Membrane</keyword>
<dbReference type="PANTHER" id="PTHR42910">
    <property type="entry name" value="TRANSPORTER SCO4007-RELATED"/>
    <property type="match status" value="1"/>
</dbReference>
<keyword evidence="2 6" id="KW-0812">Transmembrane</keyword>
<keyword evidence="9" id="KW-1185">Reference proteome</keyword>
<dbReference type="RefSeq" id="WP_380540893.1">
    <property type="nucleotide sequence ID" value="NZ_JBHFAB010000023.1"/>
</dbReference>
<evidence type="ECO:0000256" key="2">
    <source>
        <dbReference type="ARBA" id="ARBA00022692"/>
    </source>
</evidence>
<feature type="transmembrane region" description="Helical" evidence="6">
    <location>
        <begin position="46"/>
        <end position="63"/>
    </location>
</feature>
<dbReference type="Proteomes" id="UP001592531">
    <property type="component" value="Unassembled WGS sequence"/>
</dbReference>
<dbReference type="Gene3D" id="1.20.1250.20">
    <property type="entry name" value="MFS general substrate transporter like domains"/>
    <property type="match status" value="1"/>
</dbReference>
<dbReference type="SUPFAM" id="SSF103473">
    <property type="entry name" value="MFS general substrate transporter"/>
    <property type="match status" value="1"/>
</dbReference>
<evidence type="ECO:0000256" key="1">
    <source>
        <dbReference type="ARBA" id="ARBA00004651"/>
    </source>
</evidence>
<feature type="transmembrane region" description="Helical" evidence="6">
    <location>
        <begin position="373"/>
        <end position="393"/>
    </location>
</feature>
<feature type="transmembrane region" description="Helical" evidence="6">
    <location>
        <begin position="399"/>
        <end position="417"/>
    </location>
</feature>
<organism evidence="8 9">
    <name type="scientific">Streptacidiphilus cavernicola</name>
    <dbReference type="NCBI Taxonomy" id="3342716"/>
    <lineage>
        <taxon>Bacteria</taxon>
        <taxon>Bacillati</taxon>
        <taxon>Actinomycetota</taxon>
        <taxon>Actinomycetes</taxon>
        <taxon>Kitasatosporales</taxon>
        <taxon>Streptomycetaceae</taxon>
        <taxon>Streptacidiphilus</taxon>
    </lineage>
</organism>
<dbReference type="EMBL" id="JBHFAB010000023">
    <property type="protein sequence ID" value="MFC1420176.1"/>
    <property type="molecule type" value="Genomic_DNA"/>
</dbReference>
<evidence type="ECO:0000256" key="3">
    <source>
        <dbReference type="ARBA" id="ARBA00022989"/>
    </source>
</evidence>
<name>A0ABV6W2F6_9ACTN</name>
<feature type="compositionally biased region" description="Polar residues" evidence="5">
    <location>
        <begin position="1"/>
        <end position="22"/>
    </location>
</feature>
<feature type="region of interest" description="Disordered" evidence="5">
    <location>
        <begin position="1"/>
        <end position="41"/>
    </location>
</feature>
<feature type="transmembrane region" description="Helical" evidence="6">
    <location>
        <begin position="278"/>
        <end position="301"/>
    </location>
</feature>
<dbReference type="PROSITE" id="PS50850">
    <property type="entry name" value="MFS"/>
    <property type="match status" value="1"/>
</dbReference>
<evidence type="ECO:0000256" key="6">
    <source>
        <dbReference type="SAM" id="Phobius"/>
    </source>
</evidence>
<accession>A0ABV6W2F6</accession>
<comment type="subcellular location">
    <subcellularLocation>
        <location evidence="1">Cell membrane</location>
        <topology evidence="1">Multi-pass membrane protein</topology>
    </subcellularLocation>
</comment>
<dbReference type="InterPro" id="IPR020846">
    <property type="entry name" value="MFS_dom"/>
</dbReference>
<reference evidence="8 9" key="1">
    <citation type="submission" date="2024-09" db="EMBL/GenBank/DDBJ databases">
        <authorList>
            <person name="Lee S.D."/>
        </authorList>
    </citation>
    <scope>NUCLEOTIDE SEQUENCE [LARGE SCALE GENOMIC DNA]</scope>
    <source>
        <strain evidence="8 9">N8-3</strain>
    </source>
</reference>
<feature type="transmembrane region" description="Helical" evidence="6">
    <location>
        <begin position="83"/>
        <end position="100"/>
    </location>
</feature>
<proteinExistence type="predicted"/>
<evidence type="ECO:0000259" key="7">
    <source>
        <dbReference type="PROSITE" id="PS50850"/>
    </source>
</evidence>
<dbReference type="InterPro" id="IPR011701">
    <property type="entry name" value="MFS"/>
</dbReference>
<feature type="transmembrane region" description="Helical" evidence="6">
    <location>
        <begin position="251"/>
        <end position="272"/>
    </location>
</feature>
<feature type="transmembrane region" description="Helical" evidence="6">
    <location>
        <begin position="313"/>
        <end position="330"/>
    </location>
</feature>
<keyword evidence="3 6" id="KW-1133">Transmembrane helix</keyword>